<gene>
    <name evidence="5" type="primary">gltA</name>
    <name evidence="5" type="ORF">Pan189_16250</name>
</gene>
<dbReference type="PANTHER" id="PTHR11739:SF4">
    <property type="entry name" value="CITRATE SYNTHASE, PEROXISOMAL"/>
    <property type="match status" value="1"/>
</dbReference>
<organism evidence="5 6">
    <name type="scientific">Stratiformator vulcanicus</name>
    <dbReference type="NCBI Taxonomy" id="2527980"/>
    <lineage>
        <taxon>Bacteria</taxon>
        <taxon>Pseudomonadati</taxon>
        <taxon>Planctomycetota</taxon>
        <taxon>Planctomycetia</taxon>
        <taxon>Planctomycetales</taxon>
        <taxon>Planctomycetaceae</taxon>
        <taxon>Stratiformator</taxon>
    </lineage>
</organism>
<evidence type="ECO:0000313" key="6">
    <source>
        <dbReference type="Proteomes" id="UP000317318"/>
    </source>
</evidence>
<dbReference type="UniPathway" id="UPA00223"/>
<dbReference type="SUPFAM" id="SSF48256">
    <property type="entry name" value="Citrate synthase"/>
    <property type="match status" value="1"/>
</dbReference>
<dbReference type="InterPro" id="IPR016142">
    <property type="entry name" value="Citrate_synth-like_lrg_a-sub"/>
</dbReference>
<dbReference type="GO" id="GO:0036440">
    <property type="term" value="F:citrate synthase activity"/>
    <property type="evidence" value="ECO:0007669"/>
    <property type="project" value="UniProtKB-EC"/>
</dbReference>
<dbReference type="Gene3D" id="1.10.580.10">
    <property type="entry name" value="Citrate Synthase, domain 1"/>
    <property type="match status" value="1"/>
</dbReference>
<dbReference type="KEGG" id="svp:Pan189_16250"/>
<dbReference type="GO" id="GO:0005829">
    <property type="term" value="C:cytosol"/>
    <property type="evidence" value="ECO:0007669"/>
    <property type="project" value="TreeGrafter"/>
</dbReference>
<evidence type="ECO:0000256" key="3">
    <source>
        <dbReference type="ARBA" id="ARBA00012972"/>
    </source>
</evidence>
<dbReference type="InterPro" id="IPR016143">
    <property type="entry name" value="Citrate_synth-like_sm_a-sub"/>
</dbReference>
<dbReference type="InterPro" id="IPR036969">
    <property type="entry name" value="Citrate_synthase_sf"/>
</dbReference>
<dbReference type="AlphaFoldDB" id="A0A517R028"/>
<comment type="pathway">
    <text evidence="1">Carbohydrate metabolism; tricarboxylic acid cycle; isocitrate from oxaloacetate: step 1/2.</text>
</comment>
<dbReference type="EC" id="2.3.3.16" evidence="3"/>
<evidence type="ECO:0000256" key="2">
    <source>
        <dbReference type="ARBA" id="ARBA00010566"/>
    </source>
</evidence>
<reference evidence="5 6" key="1">
    <citation type="submission" date="2019-02" db="EMBL/GenBank/DDBJ databases">
        <title>Deep-cultivation of Planctomycetes and their phenomic and genomic characterization uncovers novel biology.</title>
        <authorList>
            <person name="Wiegand S."/>
            <person name="Jogler M."/>
            <person name="Boedeker C."/>
            <person name="Pinto D."/>
            <person name="Vollmers J."/>
            <person name="Rivas-Marin E."/>
            <person name="Kohn T."/>
            <person name="Peeters S.H."/>
            <person name="Heuer A."/>
            <person name="Rast P."/>
            <person name="Oberbeckmann S."/>
            <person name="Bunk B."/>
            <person name="Jeske O."/>
            <person name="Meyerdierks A."/>
            <person name="Storesund J.E."/>
            <person name="Kallscheuer N."/>
            <person name="Luecker S."/>
            <person name="Lage O.M."/>
            <person name="Pohl T."/>
            <person name="Merkel B.J."/>
            <person name="Hornburger P."/>
            <person name="Mueller R.-W."/>
            <person name="Bruemmer F."/>
            <person name="Labrenz M."/>
            <person name="Spormann A.M."/>
            <person name="Op den Camp H."/>
            <person name="Overmann J."/>
            <person name="Amann R."/>
            <person name="Jetten M.S.M."/>
            <person name="Mascher T."/>
            <person name="Medema M.H."/>
            <person name="Devos D.P."/>
            <person name="Kaster A.-K."/>
            <person name="Ovreas L."/>
            <person name="Rohde M."/>
            <person name="Galperin M.Y."/>
            <person name="Jogler C."/>
        </authorList>
    </citation>
    <scope>NUCLEOTIDE SEQUENCE [LARGE SCALE GENOMIC DNA]</scope>
    <source>
        <strain evidence="5 6">Pan189</strain>
    </source>
</reference>
<dbReference type="InterPro" id="IPR002020">
    <property type="entry name" value="Citrate_synthase"/>
</dbReference>
<dbReference type="Proteomes" id="UP000317318">
    <property type="component" value="Chromosome"/>
</dbReference>
<dbReference type="GO" id="GO:0005975">
    <property type="term" value="P:carbohydrate metabolic process"/>
    <property type="evidence" value="ECO:0007669"/>
    <property type="project" value="TreeGrafter"/>
</dbReference>
<evidence type="ECO:0000313" key="5">
    <source>
        <dbReference type="EMBL" id="QDT37252.1"/>
    </source>
</evidence>
<keyword evidence="4 5" id="KW-0808">Transferase</keyword>
<keyword evidence="5" id="KW-0012">Acyltransferase</keyword>
<accession>A0A517R028</accession>
<name>A0A517R028_9PLAN</name>
<dbReference type="Gene3D" id="1.10.230.10">
    <property type="entry name" value="Cytochrome P450-Terp, domain 2"/>
    <property type="match status" value="1"/>
</dbReference>
<dbReference type="GO" id="GO:0006099">
    <property type="term" value="P:tricarboxylic acid cycle"/>
    <property type="evidence" value="ECO:0007669"/>
    <property type="project" value="UniProtKB-UniPathway"/>
</dbReference>
<proteinExistence type="inferred from homology"/>
<evidence type="ECO:0000256" key="1">
    <source>
        <dbReference type="ARBA" id="ARBA00004751"/>
    </source>
</evidence>
<evidence type="ECO:0000256" key="4">
    <source>
        <dbReference type="ARBA" id="ARBA00022679"/>
    </source>
</evidence>
<protein>
    <recommendedName>
        <fullName evidence="3">citrate synthase (unknown stereospecificity)</fullName>
        <ecNumber evidence="3">2.3.3.16</ecNumber>
    </recommendedName>
</protein>
<dbReference type="OrthoDB" id="9800864at2"/>
<dbReference type="EMBL" id="CP036268">
    <property type="protein sequence ID" value="QDT37252.1"/>
    <property type="molecule type" value="Genomic_DNA"/>
</dbReference>
<comment type="similarity">
    <text evidence="2">Belongs to the citrate synthase family.</text>
</comment>
<dbReference type="PANTHER" id="PTHR11739">
    <property type="entry name" value="CITRATE SYNTHASE"/>
    <property type="match status" value="1"/>
</dbReference>
<dbReference type="Pfam" id="PF00285">
    <property type="entry name" value="Citrate_synt"/>
    <property type="match status" value="1"/>
</dbReference>
<keyword evidence="6" id="KW-1185">Reference proteome</keyword>
<dbReference type="RefSeq" id="WP_145363383.1">
    <property type="nucleotide sequence ID" value="NZ_CP036268.1"/>
</dbReference>
<sequence length="406" mass="44339">MKNERSKRPEYLKAGLERLVDRMSVTPDVFDPGLESIISAETRISEVEELYLYHGYPIADLARESSFLETAYLLIAGELPSLDFLADFQTWLFGDVAAGPIVDALLHSANSSTRSDSFLGNLIASAGAVLEFDSQVADDAFMGEFARLMALSTLGLSTIYTPQASVDFSESGSDAVGDGLDSDFSFAGNLLLRLTSKRPTDEQERAFDAALSVLADQGIDASTFAARAVISGGGDFCGALAAAAATCSGSVHAGPRFDIVAPLFELSSVDEVSTFLDGRASDFRPIDGFDSRSMSTDDSRLELLREMCDVMASETGRRDFERIARCFEEAVRGQFGLQPTIYWHLSRLFEYLGIPQNAYRAVTIVARLPGWAAHACEQRTHNQLIRPRGRYVGPERRKLPDFSTRG</sequence>